<accession>A0ABP3AU52</accession>
<dbReference type="Pfam" id="PF00903">
    <property type="entry name" value="Glyoxalase"/>
    <property type="match status" value="1"/>
</dbReference>
<dbReference type="Gene3D" id="3.10.180.10">
    <property type="entry name" value="2,3-Dihydroxybiphenyl 1,2-Dioxygenase, domain 1"/>
    <property type="match status" value="1"/>
</dbReference>
<dbReference type="InterPro" id="IPR029068">
    <property type="entry name" value="Glyas_Bleomycin-R_OHBP_Dase"/>
</dbReference>
<dbReference type="PROSITE" id="PS51819">
    <property type="entry name" value="VOC"/>
    <property type="match status" value="1"/>
</dbReference>
<dbReference type="InterPro" id="IPR037523">
    <property type="entry name" value="VOC_core"/>
</dbReference>
<sequence length="130" mass="14755">MEESVRFYRDKLGFQTEETADSPEVIFFNTHGTKFELFPLSNLVKDINSENPPEISNGFSGITLAYNVPSKVEVDKVIELARAAGATIVKEPIDVFWGGYHAYFSDPDGYFWEVAWGPDFKYDENGLLIF</sequence>
<dbReference type="Proteomes" id="UP000019249">
    <property type="component" value="Unassembled WGS sequence"/>
</dbReference>
<evidence type="ECO:0000313" key="3">
    <source>
        <dbReference type="Proteomes" id="UP000019249"/>
    </source>
</evidence>
<proteinExistence type="predicted"/>
<dbReference type="CDD" id="cd07251">
    <property type="entry name" value="VOC_like"/>
    <property type="match status" value="1"/>
</dbReference>
<dbReference type="PANTHER" id="PTHR36503:SF1">
    <property type="entry name" value="BLR2520 PROTEIN"/>
    <property type="match status" value="1"/>
</dbReference>
<protein>
    <submittedName>
        <fullName evidence="2">Glyoxalase/bleomycin resistance protein/dioxygenase</fullName>
    </submittedName>
</protein>
<dbReference type="InterPro" id="IPR004360">
    <property type="entry name" value="Glyas_Fos-R_dOase_dom"/>
</dbReference>
<evidence type="ECO:0000313" key="2">
    <source>
        <dbReference type="EMBL" id="EUJ25717.1"/>
    </source>
</evidence>
<organism evidence="2 3">
    <name type="scientific">Listeria floridensis FSL S10-1187</name>
    <dbReference type="NCBI Taxonomy" id="1265817"/>
    <lineage>
        <taxon>Bacteria</taxon>
        <taxon>Bacillati</taxon>
        <taxon>Bacillota</taxon>
        <taxon>Bacilli</taxon>
        <taxon>Bacillales</taxon>
        <taxon>Listeriaceae</taxon>
        <taxon>Listeria</taxon>
    </lineage>
</organism>
<evidence type="ECO:0000259" key="1">
    <source>
        <dbReference type="PROSITE" id="PS51819"/>
    </source>
</evidence>
<dbReference type="EMBL" id="AODF01000043">
    <property type="protein sequence ID" value="EUJ25717.1"/>
    <property type="molecule type" value="Genomic_DNA"/>
</dbReference>
<feature type="domain" description="VOC" evidence="1">
    <location>
        <begin position="1"/>
        <end position="117"/>
    </location>
</feature>
<gene>
    <name evidence="2" type="ORF">MFLO_14878</name>
</gene>
<comment type="caution">
    <text evidence="2">The sequence shown here is derived from an EMBL/GenBank/DDBJ whole genome shotgun (WGS) entry which is preliminary data.</text>
</comment>
<dbReference type="SUPFAM" id="SSF54593">
    <property type="entry name" value="Glyoxalase/Bleomycin resistance protein/Dihydroxybiphenyl dioxygenase"/>
    <property type="match status" value="1"/>
</dbReference>
<name>A0ABP3AU52_9LIST</name>
<dbReference type="PANTHER" id="PTHR36503">
    <property type="entry name" value="BLR2520 PROTEIN"/>
    <property type="match status" value="1"/>
</dbReference>
<keyword evidence="3" id="KW-1185">Reference proteome</keyword>
<reference evidence="2 3" key="1">
    <citation type="journal article" date="2014" name="Int. J. Syst. Evol. Microbiol.">
        <title>Listeria floridensis sp. nov., Listeria aquatica sp. nov., Listeria cornellensis sp. nov., Listeria riparia sp. nov. and Listeria grandensis sp. nov., from agricultural and natural environments.</title>
        <authorList>
            <person name="den Bakker H.C."/>
            <person name="Warchocki S."/>
            <person name="Wright E.M."/>
            <person name="Allred A.F."/>
            <person name="Ahlstrom C."/>
            <person name="Manuel C.S."/>
            <person name="Stasiewicz M.J."/>
            <person name="Burrell A."/>
            <person name="Roof S."/>
            <person name="Strawn L."/>
            <person name="Fortes E.D."/>
            <person name="Nightingale K.K."/>
            <person name="Kephart D."/>
            <person name="Wiedmann M."/>
        </authorList>
    </citation>
    <scope>NUCLEOTIDE SEQUENCE [LARGE SCALE GENOMIC DNA]</scope>
    <source>
        <strain evidence="2 3">FSL S10-1187</strain>
    </source>
</reference>